<dbReference type="Ensembl" id="ENSCINT00000032310.1">
    <property type="protein sequence ID" value="ENSCINP00000035059.1"/>
    <property type="gene ID" value="ENSCING00000024200.1"/>
</dbReference>
<dbReference type="OMA" id="ITENNCK"/>
<reference evidence="6" key="4">
    <citation type="submission" date="2025-09" db="UniProtKB">
        <authorList>
            <consortium name="Ensembl"/>
        </authorList>
    </citation>
    <scope>IDENTIFICATION</scope>
</reference>
<dbReference type="GO" id="GO:0030674">
    <property type="term" value="F:protein-macromolecule adaptor activity"/>
    <property type="evidence" value="ECO:0000318"/>
    <property type="project" value="GO_Central"/>
</dbReference>
<proteinExistence type="predicted"/>
<sequence length="347" mass="39553">FHQKICSFLKRHKNKFIFTGVFLGGVIGSLKYAEYKLNSFVAEDQKKIMERKKQEKAFDQVQLHACSLVEVMLDSVLKKVLMLNDTEVILRRLKDKEYGKKLELWNQLKVGVFSRLVAGIYCLNLVTITVQVQLHQLAARGDVQTYNENMAVQVFLSLCHKHMLSEGIAQVSELCHKITSDIIGSMPLQHHVGGENIETALRSVFSCLMREMKIKSRNTELEGAFHPALPSYNTDDEFSQNEKLPQNWLELTFDILESSDCSDVFFECFRESVTFIAEAFTANVENMAISSKSSYIKDEDILPLSIPLAKALPLLNTKLKSVYSADFLQRLMINPIMGKFAFNVYKS</sequence>
<comment type="subunit">
    <text evidence="1">Interacts with PEX19.</text>
</comment>
<dbReference type="Proteomes" id="UP000008144">
    <property type="component" value="Chromosome 3"/>
</dbReference>
<keyword evidence="3" id="KW-0962">Peroxisome biogenesis</keyword>
<keyword evidence="7" id="KW-1185">Reference proteome</keyword>
<dbReference type="InParanoid" id="H2XZH5"/>
<dbReference type="STRING" id="7719.ENSCINP00000035059"/>
<dbReference type="AlphaFoldDB" id="H2XZH5"/>
<evidence type="ECO:0000313" key="7">
    <source>
        <dbReference type="Proteomes" id="UP000008144"/>
    </source>
</evidence>
<evidence type="ECO:0000256" key="1">
    <source>
        <dbReference type="ARBA" id="ARBA00011494"/>
    </source>
</evidence>
<accession>H2XZH5</accession>
<evidence type="ECO:0000256" key="4">
    <source>
        <dbReference type="ARBA" id="ARBA00025338"/>
    </source>
</evidence>
<dbReference type="GO" id="GO:0045046">
    <property type="term" value="P:protein import into peroxisome membrane"/>
    <property type="evidence" value="ECO:0000318"/>
    <property type="project" value="GO_Central"/>
</dbReference>
<evidence type="ECO:0000256" key="5">
    <source>
        <dbReference type="ARBA" id="ARBA00029630"/>
    </source>
</evidence>
<evidence type="ECO:0000256" key="3">
    <source>
        <dbReference type="ARBA" id="ARBA00022593"/>
    </source>
</evidence>
<reference evidence="6" key="2">
    <citation type="journal article" date="2008" name="Genome Biol.">
        <title>Improved genome assembly and evidence-based global gene model set for the chordate Ciona intestinalis: new insight into intron and operon populations.</title>
        <authorList>
            <person name="Satou Y."/>
            <person name="Mineta K."/>
            <person name="Ogasawara M."/>
            <person name="Sasakura Y."/>
            <person name="Shoguchi E."/>
            <person name="Ueno K."/>
            <person name="Yamada L."/>
            <person name="Matsumoto J."/>
            <person name="Wasserscheid J."/>
            <person name="Dewar K."/>
            <person name="Wiley G.B."/>
            <person name="Macmil S.L."/>
            <person name="Roe B.A."/>
            <person name="Zeller R.W."/>
            <person name="Hastings K.E."/>
            <person name="Lemaire P."/>
            <person name="Lindquist E."/>
            <person name="Endo T."/>
            <person name="Hotta K."/>
            <person name="Inaba K."/>
        </authorList>
    </citation>
    <scope>NUCLEOTIDE SEQUENCE [LARGE SCALE GENOMIC DNA]</scope>
    <source>
        <strain evidence="6">wild type</strain>
    </source>
</reference>
<dbReference type="InterPro" id="IPR006966">
    <property type="entry name" value="Peroxin-3"/>
</dbReference>
<evidence type="ECO:0000256" key="2">
    <source>
        <dbReference type="ARBA" id="ARBA00014294"/>
    </source>
</evidence>
<dbReference type="GO" id="GO:0005778">
    <property type="term" value="C:peroxisomal membrane"/>
    <property type="evidence" value="ECO:0000318"/>
    <property type="project" value="GO_Central"/>
</dbReference>
<reference evidence="7" key="1">
    <citation type="journal article" date="2002" name="Science">
        <title>The draft genome of Ciona intestinalis: insights into chordate and vertebrate origins.</title>
        <authorList>
            <person name="Dehal P."/>
            <person name="Satou Y."/>
            <person name="Campbell R.K."/>
            <person name="Chapman J."/>
            <person name="Degnan B."/>
            <person name="De Tomaso A."/>
            <person name="Davidson B."/>
            <person name="Di Gregorio A."/>
            <person name="Gelpke M."/>
            <person name="Goodstein D.M."/>
            <person name="Harafuji N."/>
            <person name="Hastings K.E."/>
            <person name="Ho I."/>
            <person name="Hotta K."/>
            <person name="Huang W."/>
            <person name="Kawashima T."/>
            <person name="Lemaire P."/>
            <person name="Martinez D."/>
            <person name="Meinertzhagen I.A."/>
            <person name="Necula S."/>
            <person name="Nonaka M."/>
            <person name="Putnam N."/>
            <person name="Rash S."/>
            <person name="Saiga H."/>
            <person name="Satake M."/>
            <person name="Terry A."/>
            <person name="Yamada L."/>
            <person name="Wang H.G."/>
            <person name="Awazu S."/>
            <person name="Azumi K."/>
            <person name="Boore J."/>
            <person name="Branno M."/>
            <person name="Chin-Bow S."/>
            <person name="DeSantis R."/>
            <person name="Doyle S."/>
            <person name="Francino P."/>
            <person name="Keys D.N."/>
            <person name="Haga S."/>
            <person name="Hayashi H."/>
            <person name="Hino K."/>
            <person name="Imai K.S."/>
            <person name="Inaba K."/>
            <person name="Kano S."/>
            <person name="Kobayashi K."/>
            <person name="Kobayashi M."/>
            <person name="Lee B.I."/>
            <person name="Makabe K.W."/>
            <person name="Manohar C."/>
            <person name="Matassi G."/>
            <person name="Medina M."/>
            <person name="Mochizuki Y."/>
            <person name="Mount S."/>
            <person name="Morishita T."/>
            <person name="Miura S."/>
            <person name="Nakayama A."/>
            <person name="Nishizaka S."/>
            <person name="Nomoto H."/>
            <person name="Ohta F."/>
            <person name="Oishi K."/>
            <person name="Rigoutsos I."/>
            <person name="Sano M."/>
            <person name="Sasaki A."/>
            <person name="Sasakura Y."/>
            <person name="Shoguchi E."/>
            <person name="Shin-i T."/>
            <person name="Spagnuolo A."/>
            <person name="Stainier D."/>
            <person name="Suzuki M.M."/>
            <person name="Tassy O."/>
            <person name="Takatori N."/>
            <person name="Tokuoka M."/>
            <person name="Yagi K."/>
            <person name="Yoshizaki F."/>
            <person name="Wada S."/>
            <person name="Zhang C."/>
            <person name="Hyatt P.D."/>
            <person name="Larimer F."/>
            <person name="Detter C."/>
            <person name="Doggett N."/>
            <person name="Glavina T."/>
            <person name="Hawkins T."/>
            <person name="Richardson P."/>
            <person name="Lucas S."/>
            <person name="Kohara Y."/>
            <person name="Levine M."/>
            <person name="Satoh N."/>
            <person name="Rokhsar D.S."/>
        </authorList>
    </citation>
    <scope>NUCLEOTIDE SEQUENCE [LARGE SCALE GENOMIC DNA]</scope>
</reference>
<dbReference type="FunCoup" id="H2XZH5">
    <property type="interactions" value="46"/>
</dbReference>
<organism evidence="6 7">
    <name type="scientific">Ciona intestinalis</name>
    <name type="common">Transparent sea squirt</name>
    <name type="synonym">Ascidia intestinalis</name>
    <dbReference type="NCBI Taxonomy" id="7719"/>
    <lineage>
        <taxon>Eukaryota</taxon>
        <taxon>Metazoa</taxon>
        <taxon>Chordata</taxon>
        <taxon>Tunicata</taxon>
        <taxon>Ascidiacea</taxon>
        <taxon>Phlebobranchia</taxon>
        <taxon>Cionidae</taxon>
        <taxon>Ciona</taxon>
    </lineage>
</organism>
<dbReference type="PANTHER" id="PTHR28080">
    <property type="entry name" value="PEROXISOMAL BIOGENESIS FACTOR 3"/>
    <property type="match status" value="1"/>
</dbReference>
<dbReference type="PANTHER" id="PTHR28080:SF1">
    <property type="entry name" value="PEROXISOMAL BIOGENESIS FACTOR 3"/>
    <property type="match status" value="1"/>
</dbReference>
<dbReference type="EMBL" id="EAAA01001773">
    <property type="status" value="NOT_ANNOTATED_CDS"/>
    <property type="molecule type" value="Genomic_DNA"/>
</dbReference>
<reference evidence="6" key="3">
    <citation type="submission" date="2025-08" db="UniProtKB">
        <authorList>
            <consortium name="Ensembl"/>
        </authorList>
    </citation>
    <scope>IDENTIFICATION</scope>
</reference>
<name>H2XZH5_CIOIN</name>
<comment type="function">
    <text evidence="4">Involved in peroxisome biosynthesis and integrity. Assembles membrane vesicles before the matrix proteins are translocated. As a docking factor for PEX19, is necessary for the import of peroxisomal membrane proteins in the peroxisomes.</text>
</comment>
<protein>
    <recommendedName>
        <fullName evidence="2">Peroxisomal biogenesis factor 3</fullName>
    </recommendedName>
    <alternativeName>
        <fullName evidence="5">Peroxisomal assembly protein PEX3</fullName>
    </alternativeName>
</protein>
<dbReference type="HOGENOM" id="CLU_800609_0_0_1"/>
<evidence type="ECO:0000313" key="6">
    <source>
        <dbReference type="Ensembl" id="ENSCINP00000035059.1"/>
    </source>
</evidence>